<evidence type="ECO:0000259" key="2">
    <source>
        <dbReference type="PROSITE" id="PS50858"/>
    </source>
</evidence>
<feature type="region of interest" description="Disordered" evidence="1">
    <location>
        <begin position="157"/>
        <end position="190"/>
    </location>
</feature>
<protein>
    <submittedName>
        <fullName evidence="4">Uncharacterized protein LOC109710618</fullName>
    </submittedName>
</protein>
<keyword evidence="3" id="KW-1185">Reference proteome</keyword>
<dbReference type="OrthoDB" id="47923at2759"/>
<feature type="region of interest" description="Disordered" evidence="1">
    <location>
        <begin position="1"/>
        <end position="44"/>
    </location>
</feature>
<feature type="compositionally biased region" description="Basic and acidic residues" evidence="1">
    <location>
        <begin position="24"/>
        <end position="35"/>
    </location>
</feature>
<evidence type="ECO:0000256" key="1">
    <source>
        <dbReference type="SAM" id="MobiDB-lite"/>
    </source>
</evidence>
<dbReference type="InterPro" id="IPR035925">
    <property type="entry name" value="BSD_dom_sf"/>
</dbReference>
<organism evidence="3 4">
    <name type="scientific">Ananas comosus</name>
    <name type="common">Pineapple</name>
    <name type="synonym">Ananas ananas</name>
    <dbReference type="NCBI Taxonomy" id="4615"/>
    <lineage>
        <taxon>Eukaryota</taxon>
        <taxon>Viridiplantae</taxon>
        <taxon>Streptophyta</taxon>
        <taxon>Embryophyta</taxon>
        <taxon>Tracheophyta</taxon>
        <taxon>Spermatophyta</taxon>
        <taxon>Magnoliopsida</taxon>
        <taxon>Liliopsida</taxon>
        <taxon>Poales</taxon>
        <taxon>Bromeliaceae</taxon>
        <taxon>Bromelioideae</taxon>
        <taxon>Ananas</taxon>
    </lineage>
</organism>
<dbReference type="Pfam" id="PF03909">
    <property type="entry name" value="BSD"/>
    <property type="match status" value="1"/>
</dbReference>
<feature type="domain" description="BSD" evidence="2">
    <location>
        <begin position="88"/>
        <end position="133"/>
    </location>
</feature>
<accession>A0A6P5EYL1</accession>
<evidence type="ECO:0000313" key="4">
    <source>
        <dbReference type="RefSeq" id="XP_020088921.1"/>
    </source>
</evidence>
<dbReference type="RefSeq" id="XP_020088921.1">
    <property type="nucleotide sequence ID" value="XM_020233332.1"/>
</dbReference>
<dbReference type="PANTHER" id="PTHR31923:SF3">
    <property type="entry name" value="BSD DOMAIN-CONTAINING PROTEIN"/>
    <property type="match status" value="1"/>
</dbReference>
<reference evidence="4" key="2">
    <citation type="submission" date="2025-08" db="UniProtKB">
        <authorList>
            <consortium name="RefSeq"/>
        </authorList>
    </citation>
    <scope>IDENTIFICATION</scope>
    <source>
        <tissue evidence="4">Leaf</tissue>
    </source>
</reference>
<dbReference type="GeneID" id="109710618"/>
<dbReference type="AlphaFoldDB" id="A0A6P5EYL1"/>
<name>A0A6P5EYL1_ANACO</name>
<gene>
    <name evidence="4" type="primary">LOC109710618</name>
</gene>
<proteinExistence type="predicted"/>
<dbReference type="SMART" id="SM00751">
    <property type="entry name" value="BSD"/>
    <property type="match status" value="1"/>
</dbReference>
<dbReference type="InterPro" id="IPR005607">
    <property type="entry name" value="BSD_dom"/>
</dbReference>
<dbReference type="PROSITE" id="PS50858">
    <property type="entry name" value="BSD"/>
    <property type="match status" value="1"/>
</dbReference>
<dbReference type="SUPFAM" id="SSF140383">
    <property type="entry name" value="BSD domain-like"/>
    <property type="match status" value="1"/>
</dbReference>
<evidence type="ECO:0000313" key="3">
    <source>
        <dbReference type="Proteomes" id="UP000515123"/>
    </source>
</evidence>
<dbReference type="Gene3D" id="1.10.3970.10">
    <property type="entry name" value="BSD domain"/>
    <property type="match status" value="1"/>
</dbReference>
<reference evidence="3" key="1">
    <citation type="journal article" date="2015" name="Nat. Genet.">
        <title>The pineapple genome and the evolution of CAM photosynthesis.</title>
        <authorList>
            <person name="Ming R."/>
            <person name="VanBuren R."/>
            <person name="Wai C.M."/>
            <person name="Tang H."/>
            <person name="Schatz M.C."/>
            <person name="Bowers J.E."/>
            <person name="Lyons E."/>
            <person name="Wang M.L."/>
            <person name="Chen J."/>
            <person name="Biggers E."/>
            <person name="Zhang J."/>
            <person name="Huang L."/>
            <person name="Zhang L."/>
            <person name="Miao W."/>
            <person name="Zhang J."/>
            <person name="Ye Z."/>
            <person name="Miao C."/>
            <person name="Lin Z."/>
            <person name="Wang H."/>
            <person name="Zhou H."/>
            <person name="Yim W.C."/>
            <person name="Priest H.D."/>
            <person name="Zheng C."/>
            <person name="Woodhouse M."/>
            <person name="Edger P.P."/>
            <person name="Guyot R."/>
            <person name="Guo H.B."/>
            <person name="Guo H."/>
            <person name="Zheng G."/>
            <person name="Singh R."/>
            <person name="Sharma A."/>
            <person name="Min X."/>
            <person name="Zheng Y."/>
            <person name="Lee H."/>
            <person name="Gurtowski J."/>
            <person name="Sedlazeck F.J."/>
            <person name="Harkess A."/>
            <person name="McKain M.R."/>
            <person name="Liao Z."/>
            <person name="Fang J."/>
            <person name="Liu J."/>
            <person name="Zhang X."/>
            <person name="Zhang Q."/>
            <person name="Hu W."/>
            <person name="Qin Y."/>
            <person name="Wang K."/>
            <person name="Chen L.Y."/>
            <person name="Shirley N."/>
            <person name="Lin Y.R."/>
            <person name="Liu L.Y."/>
            <person name="Hernandez A.G."/>
            <person name="Wright C.L."/>
            <person name="Bulone V."/>
            <person name="Tuskan G.A."/>
            <person name="Heath K."/>
            <person name="Zee F."/>
            <person name="Moore P.H."/>
            <person name="Sunkar R."/>
            <person name="Leebens-Mack J.H."/>
            <person name="Mockler T."/>
            <person name="Bennetzen J.L."/>
            <person name="Freeling M."/>
            <person name="Sankoff D."/>
            <person name="Paterson A.H."/>
            <person name="Zhu X."/>
            <person name="Yang X."/>
            <person name="Smith J.A."/>
            <person name="Cushman J.C."/>
            <person name="Paull R.E."/>
            <person name="Yu Q."/>
        </authorList>
    </citation>
    <scope>NUCLEOTIDE SEQUENCE [LARGE SCALE GENOMIC DNA]</scope>
    <source>
        <strain evidence="3">cv. F153</strain>
    </source>
</reference>
<dbReference type="PANTHER" id="PTHR31923">
    <property type="entry name" value="BSD DOMAIN-CONTAINING PROTEIN"/>
    <property type="match status" value="1"/>
</dbReference>
<sequence length="190" mass="21702">MGSPSFLPWPFSKRRDRRGGGGSKDGKAKHGIREKDEEEEEAEFGVTDQLLEFVTTFTVDTFKSFPLHDPAASEPLDGSSHVRKDLTDWQQRHALLLLSKAKEIAKLRYVLCPRHLKDNEFWRIYFLLVKSYVAPYEINAIKKAKIKMMEMENGRTKKTTSIEVEMAESRSGRDSSLSLSSESKLDMDAD</sequence>
<dbReference type="Proteomes" id="UP000515123">
    <property type="component" value="Linkage group 5"/>
</dbReference>